<sequence length="217" mass="24140">MLTLTLNQNEQSDEVFNTPDAVALEEAARAMRAIRGFAGDLGARAALILASQVYPDDALAVAAKKLAAEFNALRAQAKAIATKAEILKQAENERLSKWTGPVIDRLGEIRQRIEWIHRCIEENRLRDSKRDSRAADLRRQGVSEAEIKRLRGTHETTEALLAQKAVLEAEREKLHLFQKTGDTALLPKHIHPRIRIEPPRSALDSDAKAMVENSVIG</sequence>
<keyword evidence="2" id="KW-1185">Reference proteome</keyword>
<accession>A0A366HAP8</accession>
<comment type="caution">
    <text evidence="1">The sequence shown here is derived from an EMBL/GenBank/DDBJ whole genome shotgun (WGS) entry which is preliminary data.</text>
</comment>
<organism evidence="1 2">
    <name type="scientific">Eoetvoesiella caeni</name>
    <dbReference type="NCBI Taxonomy" id="645616"/>
    <lineage>
        <taxon>Bacteria</taxon>
        <taxon>Pseudomonadati</taxon>
        <taxon>Pseudomonadota</taxon>
        <taxon>Betaproteobacteria</taxon>
        <taxon>Burkholderiales</taxon>
        <taxon>Alcaligenaceae</taxon>
        <taxon>Eoetvoesiella</taxon>
    </lineage>
</organism>
<name>A0A366HAP8_9BURK</name>
<evidence type="ECO:0000313" key="2">
    <source>
        <dbReference type="Proteomes" id="UP000253628"/>
    </source>
</evidence>
<reference evidence="1 2" key="1">
    <citation type="submission" date="2018-06" db="EMBL/GenBank/DDBJ databases">
        <title>Genomic Encyclopedia of Type Strains, Phase IV (KMG-IV): sequencing the most valuable type-strain genomes for metagenomic binning, comparative biology and taxonomic classification.</title>
        <authorList>
            <person name="Goeker M."/>
        </authorList>
    </citation>
    <scope>NUCLEOTIDE SEQUENCE [LARGE SCALE GENOMIC DNA]</scope>
    <source>
        <strain evidence="1 2">DSM 25520</strain>
    </source>
</reference>
<gene>
    <name evidence="1" type="ORF">DFR37_10688</name>
</gene>
<dbReference type="Proteomes" id="UP000253628">
    <property type="component" value="Unassembled WGS sequence"/>
</dbReference>
<protein>
    <submittedName>
        <fullName evidence="1">Uncharacterized protein</fullName>
    </submittedName>
</protein>
<dbReference type="EMBL" id="QNRQ01000006">
    <property type="protein sequence ID" value="RBP38796.1"/>
    <property type="molecule type" value="Genomic_DNA"/>
</dbReference>
<proteinExistence type="predicted"/>
<dbReference type="AlphaFoldDB" id="A0A366HAP8"/>
<evidence type="ECO:0000313" key="1">
    <source>
        <dbReference type="EMBL" id="RBP38796.1"/>
    </source>
</evidence>